<proteinExistence type="predicted"/>
<evidence type="ECO:0000313" key="3">
    <source>
        <dbReference type="Proteomes" id="UP000185479"/>
    </source>
</evidence>
<reference evidence="2 4" key="2">
    <citation type="submission" date="2019-06" db="EMBL/GenBank/DDBJ databases">
        <title>Whole genome shotgun sequence of Corynebacterium flavescens NBRC 14136.</title>
        <authorList>
            <person name="Hosoyama A."/>
            <person name="Uohara A."/>
            <person name="Ohji S."/>
            <person name="Ichikawa N."/>
        </authorList>
    </citation>
    <scope>NUCLEOTIDE SEQUENCE [LARGE SCALE GENOMIC DNA]</scope>
    <source>
        <strain evidence="2 4">NBRC 14136</strain>
    </source>
</reference>
<reference evidence="1 3" key="1">
    <citation type="submission" date="2014-08" db="EMBL/GenBank/DDBJ databases">
        <title>Complete genome sequence of Corynebacterium flavescens OJ8(T)(=DSM 20296(T)), isolated from cheese.</title>
        <authorList>
            <person name="Ruckert C."/>
            <person name="Albersmeier A."/>
            <person name="Winkler A."/>
            <person name="Kalinowski J."/>
        </authorList>
    </citation>
    <scope>NUCLEOTIDE SEQUENCE [LARGE SCALE GENOMIC DNA]</scope>
    <source>
        <strain evidence="1 3">OJ8</strain>
    </source>
</reference>
<sequence>MQIFAYPGDRVDFVSKSGSAGSLCFGDSRTLAEEFFGPAHEVAGEELSYYSGSLLLRFKADSLKAVILRPSLSKHEKVEVYLNRTRLNGLDQNSLAQAIAAAGEGVTVRGAEGLEEIEFSAL</sequence>
<dbReference type="Proteomes" id="UP000185479">
    <property type="component" value="Chromosome"/>
</dbReference>
<dbReference type="OrthoDB" id="4418326at2"/>
<dbReference type="Proteomes" id="UP000315353">
    <property type="component" value="Unassembled WGS sequence"/>
</dbReference>
<dbReference type="GeneID" id="82880004"/>
<evidence type="ECO:0000313" key="2">
    <source>
        <dbReference type="EMBL" id="GEB96709.1"/>
    </source>
</evidence>
<dbReference type="STRING" id="28028.CFLV_04665"/>
<dbReference type="RefSeq" id="WP_075729533.1">
    <property type="nucleotide sequence ID" value="NZ_BJNB01000001.1"/>
</dbReference>
<evidence type="ECO:0000313" key="1">
    <source>
        <dbReference type="EMBL" id="APT86545.1"/>
    </source>
</evidence>
<accession>A0A1L7CL73</accession>
<name>A0A1L7CL73_CORFL</name>
<dbReference type="EMBL" id="CP009246">
    <property type="protein sequence ID" value="APT86545.1"/>
    <property type="molecule type" value="Genomic_DNA"/>
</dbReference>
<dbReference type="EMBL" id="BJNB01000001">
    <property type="protein sequence ID" value="GEB96709.1"/>
    <property type="molecule type" value="Genomic_DNA"/>
</dbReference>
<keyword evidence="3" id="KW-1185">Reference proteome</keyword>
<gene>
    <name evidence="2" type="ORF">CFL01nite_02040</name>
    <name evidence="1" type="ORF">CFLV_04665</name>
</gene>
<dbReference type="KEGG" id="cfc:CFLV_04665"/>
<organism evidence="1 3">
    <name type="scientific">Corynebacterium flavescens</name>
    <dbReference type="NCBI Taxonomy" id="28028"/>
    <lineage>
        <taxon>Bacteria</taxon>
        <taxon>Bacillati</taxon>
        <taxon>Actinomycetota</taxon>
        <taxon>Actinomycetes</taxon>
        <taxon>Mycobacteriales</taxon>
        <taxon>Corynebacteriaceae</taxon>
        <taxon>Corynebacterium</taxon>
    </lineage>
</organism>
<dbReference type="AlphaFoldDB" id="A0A1L7CL73"/>
<evidence type="ECO:0000313" key="4">
    <source>
        <dbReference type="Proteomes" id="UP000315353"/>
    </source>
</evidence>
<protein>
    <submittedName>
        <fullName evidence="1">Uncharacterized protein</fullName>
    </submittedName>
</protein>